<organism evidence="2 3">
    <name type="scientific">Pseudomonas syringae</name>
    <dbReference type="NCBI Taxonomy" id="317"/>
    <lineage>
        <taxon>Bacteria</taxon>
        <taxon>Pseudomonadati</taxon>
        <taxon>Pseudomonadota</taxon>
        <taxon>Gammaproteobacteria</taxon>
        <taxon>Pseudomonadales</taxon>
        <taxon>Pseudomonadaceae</taxon>
        <taxon>Pseudomonas</taxon>
    </lineage>
</organism>
<dbReference type="PATRIC" id="fig|317.174.peg.79"/>
<gene>
    <name evidence="2" type="ORF">IV02_00370</name>
</gene>
<feature type="transmembrane region" description="Helical" evidence="1">
    <location>
        <begin position="123"/>
        <end position="145"/>
    </location>
</feature>
<feature type="transmembrane region" description="Helical" evidence="1">
    <location>
        <begin position="86"/>
        <end position="111"/>
    </location>
</feature>
<dbReference type="AlphaFoldDB" id="A0A085VLL4"/>
<proteinExistence type="predicted"/>
<dbReference type="InterPro" id="IPR007418">
    <property type="entry name" value="DUF474"/>
</dbReference>
<reference evidence="2 3" key="1">
    <citation type="submission" date="2014-07" db="EMBL/GenBank/DDBJ databases">
        <title>Draft Genome Sequences of Environmental Pseudomonas syringae strains.</title>
        <authorList>
            <person name="Baltrus D.A."/>
            <person name="Berge O."/>
            <person name="Morris C."/>
        </authorList>
    </citation>
    <scope>NUCLEOTIDE SEQUENCE [LARGE SCALE GENOMIC DNA]</scope>
    <source>
        <strain evidence="2 3">CEB003</strain>
    </source>
</reference>
<keyword evidence="1" id="KW-0812">Transmembrane</keyword>
<comment type="caution">
    <text evidence="2">The sequence shown here is derived from an EMBL/GenBank/DDBJ whole genome shotgun (WGS) entry which is preliminary data.</text>
</comment>
<dbReference type="PIRSF" id="PIRSF015875">
    <property type="entry name" value="UCP015875"/>
    <property type="match status" value="1"/>
</dbReference>
<keyword evidence="1" id="KW-0472">Membrane</keyword>
<name>A0A085VLL4_PSESX</name>
<sequence>MLYPLFLTLHLFAALIFIGTVFFEVLFLESIRKQLPVKVMLLVEQGIGRRARALIPWVLLVLFGAGSGMVWLRYLPVLATPMASSFGTLLMLKIVVAASVLLHFLVAMALFKTGRMKARFLHFIHGSLFCHMIVIVLLAKGMFYLTW</sequence>
<protein>
    <submittedName>
        <fullName evidence="2">Membrane protein</fullName>
    </submittedName>
</protein>
<evidence type="ECO:0000256" key="1">
    <source>
        <dbReference type="SAM" id="Phobius"/>
    </source>
</evidence>
<dbReference type="RefSeq" id="WP_020290080.1">
    <property type="nucleotide sequence ID" value="NZ_JPQT01000010.1"/>
</dbReference>
<feature type="transmembrane region" description="Helical" evidence="1">
    <location>
        <begin position="6"/>
        <end position="28"/>
    </location>
</feature>
<dbReference type="Proteomes" id="UP000028643">
    <property type="component" value="Unassembled WGS sequence"/>
</dbReference>
<evidence type="ECO:0000313" key="3">
    <source>
        <dbReference type="Proteomes" id="UP000028643"/>
    </source>
</evidence>
<dbReference type="EMBL" id="JPQT01000010">
    <property type="protein sequence ID" value="KFE56327.1"/>
    <property type="molecule type" value="Genomic_DNA"/>
</dbReference>
<evidence type="ECO:0000313" key="2">
    <source>
        <dbReference type="EMBL" id="KFE56327.1"/>
    </source>
</evidence>
<accession>A0A085VLL4</accession>
<feature type="transmembrane region" description="Helical" evidence="1">
    <location>
        <begin position="54"/>
        <end position="74"/>
    </location>
</feature>
<keyword evidence="1" id="KW-1133">Transmembrane helix</keyword>